<dbReference type="Proteomes" id="UP000253250">
    <property type="component" value="Unassembled WGS sequence"/>
</dbReference>
<evidence type="ECO:0000313" key="2">
    <source>
        <dbReference type="Proteomes" id="UP000253250"/>
    </source>
</evidence>
<proteinExistence type="predicted"/>
<organism evidence="1 2">
    <name type="scientific">Acidiferrobacter thiooxydans</name>
    <dbReference type="NCBI Taxonomy" id="163359"/>
    <lineage>
        <taxon>Bacteria</taxon>
        <taxon>Pseudomonadati</taxon>
        <taxon>Pseudomonadota</taxon>
        <taxon>Gammaproteobacteria</taxon>
        <taxon>Acidiferrobacterales</taxon>
        <taxon>Acidiferrobacteraceae</taxon>
        <taxon>Acidiferrobacter</taxon>
    </lineage>
</organism>
<dbReference type="SUPFAM" id="SSF56281">
    <property type="entry name" value="Metallo-hydrolase/oxidoreductase"/>
    <property type="match status" value="1"/>
</dbReference>
<dbReference type="AlphaFoldDB" id="A0A1C2FZK9"/>
<protein>
    <submittedName>
        <fullName evidence="1">Uncharacterized protein</fullName>
    </submittedName>
</protein>
<dbReference type="RefSeq" id="WP_065971424.1">
    <property type="nucleotide sequence ID" value="NZ_CP080624.1"/>
</dbReference>
<reference evidence="1 2" key="1">
    <citation type="submission" date="2018-02" db="EMBL/GenBank/DDBJ databases">
        <title>Insights into the biology of acidophilic members of the Acidiferrobacteraceae family derived from comparative genomic analyses.</title>
        <authorList>
            <person name="Issotta F."/>
            <person name="Thyssen C."/>
            <person name="Mena C."/>
            <person name="Moya A."/>
            <person name="Bellenberg S."/>
            <person name="Sproer C."/>
            <person name="Covarrubias P.C."/>
            <person name="Sand W."/>
            <person name="Quatrini R."/>
            <person name="Vera M."/>
        </authorList>
    </citation>
    <scope>NUCLEOTIDE SEQUENCE [LARGE SCALE GENOMIC DNA]</scope>
    <source>
        <strain evidence="2">m-1</strain>
    </source>
</reference>
<name>A0A1C2FZK9_9GAMM</name>
<dbReference type="OrthoDB" id="5293547at2"/>
<evidence type="ECO:0000313" key="1">
    <source>
        <dbReference type="EMBL" id="RCN55983.1"/>
    </source>
</evidence>
<keyword evidence="2" id="KW-1185">Reference proteome</keyword>
<accession>A0A1C2FZK9</accession>
<gene>
    <name evidence="1" type="ORF">C4900_08825</name>
</gene>
<dbReference type="InterPro" id="IPR036866">
    <property type="entry name" value="RibonucZ/Hydroxyglut_hydro"/>
</dbReference>
<dbReference type="EMBL" id="PSYR01000002">
    <property type="protein sequence ID" value="RCN55983.1"/>
    <property type="molecule type" value="Genomic_DNA"/>
</dbReference>
<sequence>MDRLLAWPDREVWLVLDGPPAVYYLVDQAAGGVLINAPPFSRATYEGLCRHAGPRYLFLPSRFGARDLGAWRAAGVRVLVSSEEEGVADADLRVGGQHKLTRTIDFVPLPGRTRGTCGLRLKNLPGALFVGPALTLGDSGWPELIPRPDDYSYESRLIGTVGLGGQVFDYLFTDSFVPGRTRLGPGAADALRTHIDQLLT</sequence>
<dbReference type="STRING" id="163359.A9R16_14960"/>
<comment type="caution">
    <text evidence="1">The sequence shown here is derived from an EMBL/GenBank/DDBJ whole genome shotgun (WGS) entry which is preliminary data.</text>
</comment>